<evidence type="ECO:0008006" key="3">
    <source>
        <dbReference type="Google" id="ProtNLM"/>
    </source>
</evidence>
<proteinExistence type="predicted"/>
<name>A0A8D9GF83_BRACM</name>
<dbReference type="AlphaFoldDB" id="A0A8D9GF83"/>
<organism evidence="1 2">
    <name type="scientific">Brassica campestris</name>
    <name type="common">Field mustard</name>
    <dbReference type="NCBI Taxonomy" id="3711"/>
    <lineage>
        <taxon>Eukaryota</taxon>
        <taxon>Viridiplantae</taxon>
        <taxon>Streptophyta</taxon>
        <taxon>Embryophyta</taxon>
        <taxon>Tracheophyta</taxon>
        <taxon>Spermatophyta</taxon>
        <taxon>Magnoliopsida</taxon>
        <taxon>eudicotyledons</taxon>
        <taxon>Gunneridae</taxon>
        <taxon>Pentapetalae</taxon>
        <taxon>rosids</taxon>
        <taxon>malvids</taxon>
        <taxon>Brassicales</taxon>
        <taxon>Brassicaceae</taxon>
        <taxon>Brassiceae</taxon>
        <taxon>Brassica</taxon>
    </lineage>
</organism>
<reference evidence="1 2" key="1">
    <citation type="submission" date="2021-07" db="EMBL/GenBank/DDBJ databases">
        <authorList>
            <consortium name="Genoscope - CEA"/>
            <person name="William W."/>
        </authorList>
    </citation>
    <scope>NUCLEOTIDE SEQUENCE [LARGE SCALE GENOMIC DNA]</scope>
</reference>
<dbReference type="EMBL" id="LS974621">
    <property type="protein sequence ID" value="CAG7878612.1"/>
    <property type="molecule type" value="Genomic_DNA"/>
</dbReference>
<accession>A0A8D9GF83</accession>
<gene>
    <name evidence="1" type="ORF">BRAPAZ1V2_A05P51330.2</name>
</gene>
<sequence length="263" mass="29908">MATSQISLSELKAGRSSECEEKWSKSTCDSWMIREGAMYEVSEFEMTRCNNHFKFCDSNLAIQFNDFTKFIEVHAVPNPIPTEKIRLHKFEELMNLANTNVQLPNPYLSYIFGHLIPASFALSEIIGEVSNIRTIYNDKSQTTQRVMVHIKIDKLGTGVRRPTVMLAISINPKLVGVTRLCAKTENDSTSVTKYGGVKKLETISLPDWNTSVTKYGGVKKLLECLASGNAETHYVRRIQDYFHTNNTTNIHRHNSQKDIMHTK</sequence>
<evidence type="ECO:0000313" key="1">
    <source>
        <dbReference type="EMBL" id="CAG7878612.1"/>
    </source>
</evidence>
<dbReference type="Gramene" id="A05p51330.2_BraZ1">
    <property type="protein sequence ID" value="A05p51330.2_BraZ1.CDS"/>
    <property type="gene ID" value="A05g51330.2_BraZ1"/>
</dbReference>
<evidence type="ECO:0000313" key="2">
    <source>
        <dbReference type="Proteomes" id="UP000694005"/>
    </source>
</evidence>
<protein>
    <recommendedName>
        <fullName evidence="3">DUF223 domain-containing protein</fullName>
    </recommendedName>
</protein>
<dbReference type="Proteomes" id="UP000694005">
    <property type="component" value="Chromosome A05"/>
</dbReference>